<reference evidence="2 3" key="1">
    <citation type="journal article" date="2014" name="BMC Genomics">
        <title>Adaptive genomic structural variation in the grape powdery mildew pathogen, Erysiphe necator.</title>
        <authorList>
            <person name="Jones L."/>
            <person name="Riaz S."/>
            <person name="Morales-Cruz A."/>
            <person name="Amrine K.C."/>
            <person name="McGuire B."/>
            <person name="Gubler W.D."/>
            <person name="Walker M.A."/>
            <person name="Cantu D."/>
        </authorList>
    </citation>
    <scope>NUCLEOTIDE SEQUENCE [LARGE SCALE GENOMIC DNA]</scope>
    <source>
        <strain evidence="3">c</strain>
    </source>
</reference>
<protein>
    <recommendedName>
        <fullName evidence="1">Reverse transcriptase Ty1/copia-type domain-containing protein</fullName>
    </recommendedName>
</protein>
<name>A0A0B1P4U2_UNCNE</name>
<feature type="domain" description="Reverse transcriptase Ty1/copia-type" evidence="1">
    <location>
        <begin position="53"/>
        <end position="239"/>
    </location>
</feature>
<proteinExistence type="predicted"/>
<sequence>MKSRLHQKNLPPPPQNWHQLQHHPHWNGFTAAARAEFSSLELQGTFRDINQSENKTRPIPIKRVFTYKFDDDFFRKYKARLVIRGDLQIPTEKDTYAAKLAVRLYRVALAIASYFNLEFDDEVLIHYPEGFKKPGRLLRVLKALKALYGLSVSPRLWYNYLSKTLEKLGLKYVPGSGYIFTNEKLIDYFYVDDIVLFYHMSHREVFQELKNTLLEVYTIRYLGELKWFLGLRIIRDRDLRKCGLFKTNILKKRPGNSND</sequence>
<evidence type="ECO:0000313" key="3">
    <source>
        <dbReference type="Proteomes" id="UP000030854"/>
    </source>
</evidence>
<keyword evidence="3" id="KW-1185">Reference proteome</keyword>
<dbReference type="Proteomes" id="UP000030854">
    <property type="component" value="Unassembled WGS sequence"/>
</dbReference>
<dbReference type="InterPro" id="IPR013103">
    <property type="entry name" value="RVT_2"/>
</dbReference>
<dbReference type="HOGENOM" id="CLU_1074404_0_0_1"/>
<organism evidence="2 3">
    <name type="scientific">Uncinula necator</name>
    <name type="common">Grape powdery mildew</name>
    <dbReference type="NCBI Taxonomy" id="52586"/>
    <lineage>
        <taxon>Eukaryota</taxon>
        <taxon>Fungi</taxon>
        <taxon>Dikarya</taxon>
        <taxon>Ascomycota</taxon>
        <taxon>Pezizomycotina</taxon>
        <taxon>Leotiomycetes</taxon>
        <taxon>Erysiphales</taxon>
        <taxon>Erysiphaceae</taxon>
        <taxon>Erysiphe</taxon>
    </lineage>
</organism>
<dbReference type="Pfam" id="PF07727">
    <property type="entry name" value="RVT_2"/>
    <property type="match status" value="1"/>
</dbReference>
<comment type="caution">
    <text evidence="2">The sequence shown here is derived from an EMBL/GenBank/DDBJ whole genome shotgun (WGS) entry which is preliminary data.</text>
</comment>
<dbReference type="AlphaFoldDB" id="A0A0B1P4U2"/>
<dbReference type="STRING" id="52586.A0A0B1P4U2"/>
<dbReference type="EMBL" id="JNVN01001278">
    <property type="protein sequence ID" value="KHJ33712.1"/>
    <property type="molecule type" value="Genomic_DNA"/>
</dbReference>
<dbReference type="SUPFAM" id="SSF56672">
    <property type="entry name" value="DNA/RNA polymerases"/>
    <property type="match status" value="1"/>
</dbReference>
<gene>
    <name evidence="2" type="ORF">EV44_g3389</name>
</gene>
<evidence type="ECO:0000313" key="2">
    <source>
        <dbReference type="EMBL" id="KHJ33712.1"/>
    </source>
</evidence>
<accession>A0A0B1P4U2</accession>
<evidence type="ECO:0000259" key="1">
    <source>
        <dbReference type="Pfam" id="PF07727"/>
    </source>
</evidence>
<dbReference type="InterPro" id="IPR043502">
    <property type="entry name" value="DNA/RNA_pol_sf"/>
</dbReference>